<evidence type="ECO:0000313" key="5">
    <source>
        <dbReference type="EMBL" id="CAF4305572.1"/>
    </source>
</evidence>
<comment type="caution">
    <text evidence="3">The sequence shown here is derived from an EMBL/GenBank/DDBJ whole genome shotgun (WGS) entry which is preliminary data.</text>
</comment>
<dbReference type="EMBL" id="CAJOBA010034555">
    <property type="protein sequence ID" value="CAF3987686.1"/>
    <property type="molecule type" value="Genomic_DNA"/>
</dbReference>
<dbReference type="InterPro" id="IPR046906">
    <property type="entry name" value="Mab-21_HhH/H2TH-like"/>
</dbReference>
<gene>
    <name evidence="3" type="ORF">GPM918_LOCUS33790</name>
    <name evidence="2" type="ORF">OVA965_LOCUS22837</name>
    <name evidence="5" type="ORF">SRO942_LOCUS34479</name>
    <name evidence="4" type="ORF">TMI583_LOCUS23553</name>
</gene>
<dbReference type="Proteomes" id="UP000677228">
    <property type="component" value="Unassembled WGS sequence"/>
</dbReference>
<dbReference type="EMBL" id="CAJOBC010083702">
    <property type="protein sequence ID" value="CAF4305572.1"/>
    <property type="molecule type" value="Genomic_DNA"/>
</dbReference>
<evidence type="ECO:0000259" key="1">
    <source>
        <dbReference type="Pfam" id="PF20266"/>
    </source>
</evidence>
<organism evidence="3 6">
    <name type="scientific">Didymodactylos carnosus</name>
    <dbReference type="NCBI Taxonomy" id="1234261"/>
    <lineage>
        <taxon>Eukaryota</taxon>
        <taxon>Metazoa</taxon>
        <taxon>Spiralia</taxon>
        <taxon>Gnathifera</taxon>
        <taxon>Rotifera</taxon>
        <taxon>Eurotatoria</taxon>
        <taxon>Bdelloidea</taxon>
        <taxon>Philodinida</taxon>
        <taxon>Philodinidae</taxon>
        <taxon>Didymodactylos</taxon>
    </lineage>
</organism>
<name>A0A815MFP9_9BILA</name>
<proteinExistence type="predicted"/>
<feature type="domain" description="Mab-21-like HhH/H2TH-like" evidence="1">
    <location>
        <begin position="39"/>
        <end position="120"/>
    </location>
</feature>
<dbReference type="Proteomes" id="UP000663829">
    <property type="component" value="Unassembled WGS sequence"/>
</dbReference>
<dbReference type="Pfam" id="PF20266">
    <property type="entry name" value="Mab-21_C"/>
    <property type="match status" value="1"/>
</dbReference>
<dbReference type="Proteomes" id="UP000682733">
    <property type="component" value="Unassembled WGS sequence"/>
</dbReference>
<evidence type="ECO:0000313" key="4">
    <source>
        <dbReference type="EMBL" id="CAF3987686.1"/>
    </source>
</evidence>
<dbReference type="Proteomes" id="UP000681722">
    <property type="component" value="Unassembled WGS sequence"/>
</dbReference>
<sequence>MDILTVSPFIGSKLAELRSQEEKILNGIARSIYYKYFRQNEIHIKSYVIKTIVLWMCEEYNSDGIFSNVQDEQQVAIELIKYFIDYTKGKLKSRVCKHYFIDAFNQLDEYTEHVVKNSYDILTNDVYVPSMQHEPETTELKPRKFLDLFKEPYSETVEAFRSMETNAANFDKFTYVYRKGIFIIKGNVLEFVGK</sequence>
<dbReference type="EMBL" id="CAJNOK010013029">
    <property type="protein sequence ID" value="CAF1176498.1"/>
    <property type="molecule type" value="Genomic_DNA"/>
</dbReference>
<evidence type="ECO:0000313" key="6">
    <source>
        <dbReference type="Proteomes" id="UP000663829"/>
    </source>
</evidence>
<protein>
    <recommendedName>
        <fullName evidence="1">Mab-21-like HhH/H2TH-like domain-containing protein</fullName>
    </recommendedName>
</protein>
<accession>A0A815MFP9</accession>
<evidence type="ECO:0000313" key="3">
    <source>
        <dbReference type="EMBL" id="CAF1423962.1"/>
    </source>
</evidence>
<reference evidence="3" key="1">
    <citation type="submission" date="2021-02" db="EMBL/GenBank/DDBJ databases">
        <authorList>
            <person name="Nowell W R."/>
        </authorList>
    </citation>
    <scope>NUCLEOTIDE SEQUENCE</scope>
</reference>
<dbReference type="Gene3D" id="1.10.1410.40">
    <property type="match status" value="1"/>
</dbReference>
<keyword evidence="6" id="KW-1185">Reference proteome</keyword>
<evidence type="ECO:0000313" key="2">
    <source>
        <dbReference type="EMBL" id="CAF1176498.1"/>
    </source>
</evidence>
<dbReference type="EMBL" id="CAJNOQ010018273">
    <property type="protein sequence ID" value="CAF1423962.1"/>
    <property type="molecule type" value="Genomic_DNA"/>
</dbReference>
<dbReference type="AlphaFoldDB" id="A0A815MFP9"/>